<dbReference type="SUPFAM" id="SSF143212">
    <property type="entry name" value="Rv2632c-like"/>
    <property type="match status" value="1"/>
</dbReference>
<dbReference type="RefSeq" id="WP_274202479.1">
    <property type="nucleotide sequence ID" value="NZ_JAQZAO010000010.1"/>
</dbReference>
<keyword evidence="3" id="KW-1185">Reference proteome</keyword>
<evidence type="ECO:0000256" key="1">
    <source>
        <dbReference type="SAM" id="MobiDB-lite"/>
    </source>
</evidence>
<dbReference type="InterPro" id="IPR015057">
    <property type="entry name" value="Rv2632c-like"/>
</dbReference>
<dbReference type="EMBL" id="JAQZAO010000010">
    <property type="protein sequence ID" value="MDD7967946.1"/>
    <property type="molecule type" value="Genomic_DNA"/>
</dbReference>
<accession>A0ABT5SYK4</accession>
<proteinExistence type="predicted"/>
<feature type="region of interest" description="Disordered" evidence="1">
    <location>
        <begin position="18"/>
        <end position="48"/>
    </location>
</feature>
<evidence type="ECO:0000313" key="2">
    <source>
        <dbReference type="EMBL" id="MDD7967946.1"/>
    </source>
</evidence>
<dbReference type="Pfam" id="PF08962">
    <property type="entry name" value="Rv2632c-like"/>
    <property type="match status" value="1"/>
</dbReference>
<dbReference type="Gene3D" id="3.30.160.240">
    <property type="entry name" value="Rv1738"/>
    <property type="match status" value="1"/>
</dbReference>
<protein>
    <submittedName>
        <fullName evidence="2">DUF1876 domain-containing protein</fullName>
    </submittedName>
</protein>
<reference evidence="2 3" key="1">
    <citation type="submission" date="2023-02" db="EMBL/GenBank/DDBJ databases">
        <title>Genome sequencing required for Actinomycetospora new species description.</title>
        <authorList>
            <person name="Saimee Y."/>
            <person name="Duangmal K."/>
        </authorList>
    </citation>
    <scope>NUCLEOTIDE SEQUENCE [LARGE SCALE GENOMIC DNA]</scope>
    <source>
        <strain evidence="2 3">DW7H6</strain>
    </source>
</reference>
<sequence>MIHTEQWTTSIDIEEHEKTTHAVARLHTRDATALEGRGTARRNPADRDVPEIGAELAVARALGDLQHRLLEAAIGDIERATGQPVELQG</sequence>
<dbReference type="InterPro" id="IPR038070">
    <property type="entry name" value="Rv2632c-like_sf"/>
</dbReference>
<organism evidence="2 3">
    <name type="scientific">Actinomycetospora lemnae</name>
    <dbReference type="NCBI Taxonomy" id="3019891"/>
    <lineage>
        <taxon>Bacteria</taxon>
        <taxon>Bacillati</taxon>
        <taxon>Actinomycetota</taxon>
        <taxon>Actinomycetes</taxon>
        <taxon>Pseudonocardiales</taxon>
        <taxon>Pseudonocardiaceae</taxon>
        <taxon>Actinomycetospora</taxon>
    </lineage>
</organism>
<dbReference type="Proteomes" id="UP001300763">
    <property type="component" value="Unassembled WGS sequence"/>
</dbReference>
<evidence type="ECO:0000313" key="3">
    <source>
        <dbReference type="Proteomes" id="UP001300763"/>
    </source>
</evidence>
<gene>
    <name evidence="2" type="ORF">PGB27_21600</name>
</gene>
<name>A0ABT5SYK4_9PSEU</name>
<comment type="caution">
    <text evidence="2">The sequence shown here is derived from an EMBL/GenBank/DDBJ whole genome shotgun (WGS) entry which is preliminary data.</text>
</comment>